<evidence type="ECO:0000256" key="7">
    <source>
        <dbReference type="SAM" id="MobiDB-lite"/>
    </source>
</evidence>
<keyword evidence="4 6" id="KW-0119">Carbohydrate metabolism</keyword>
<evidence type="ECO:0000259" key="8">
    <source>
        <dbReference type="SMART" id="SM00642"/>
    </source>
</evidence>
<dbReference type="InterPro" id="IPR026585">
    <property type="entry name" value="GlgE"/>
</dbReference>
<dbReference type="STRING" id="123320.SAMN06309945_1307"/>
<evidence type="ECO:0000313" key="10">
    <source>
        <dbReference type="Proteomes" id="UP000190857"/>
    </source>
</evidence>
<reference evidence="9 10" key="1">
    <citation type="submission" date="2017-02" db="EMBL/GenBank/DDBJ databases">
        <authorList>
            <person name="Peterson S.W."/>
        </authorList>
    </citation>
    <scope>NUCLEOTIDE SEQUENCE [LARGE SCALE GENOMIC DNA]</scope>
    <source>
        <strain evidence="9 10">VKM Ac-2059</strain>
    </source>
</reference>
<dbReference type="GO" id="GO:0004553">
    <property type="term" value="F:hydrolase activity, hydrolyzing O-glycosyl compounds"/>
    <property type="evidence" value="ECO:0007669"/>
    <property type="project" value="InterPro"/>
</dbReference>
<feature type="compositionally biased region" description="Low complexity" evidence="7">
    <location>
        <begin position="18"/>
        <end position="92"/>
    </location>
</feature>
<dbReference type="AlphaFoldDB" id="A0A1T5J7M8"/>
<comment type="similarity">
    <text evidence="6">Belongs to the glycosyl hydrolase 13 family. GlgE subfamily.</text>
</comment>
<evidence type="ECO:0000256" key="5">
    <source>
        <dbReference type="ARBA" id="ARBA00048735"/>
    </source>
</evidence>
<dbReference type="CDD" id="cd11344">
    <property type="entry name" value="AmyAc_GlgE_like"/>
    <property type="match status" value="1"/>
</dbReference>
<feature type="compositionally biased region" description="Basic residues" evidence="7">
    <location>
        <begin position="7"/>
        <end position="17"/>
    </location>
</feature>
<dbReference type="Gene3D" id="1.20.58.80">
    <property type="entry name" value="Phosphotransferase system, lactose/cellobiose-type IIA subunit"/>
    <property type="match status" value="1"/>
</dbReference>
<organism evidence="9 10">
    <name type="scientific">Okibacterium fritillariae</name>
    <dbReference type="NCBI Taxonomy" id="123320"/>
    <lineage>
        <taxon>Bacteria</taxon>
        <taxon>Bacillati</taxon>
        <taxon>Actinomycetota</taxon>
        <taxon>Actinomycetes</taxon>
        <taxon>Micrococcales</taxon>
        <taxon>Microbacteriaceae</taxon>
        <taxon>Okibacterium</taxon>
    </lineage>
</organism>
<dbReference type="Pfam" id="PF11896">
    <property type="entry name" value="GlgE_dom_N_S"/>
    <property type="match status" value="1"/>
</dbReference>
<evidence type="ECO:0000256" key="4">
    <source>
        <dbReference type="ARBA" id="ARBA00023277"/>
    </source>
</evidence>
<dbReference type="EC" id="2.4.99.16" evidence="6"/>
<sequence>MAAEKGNRRRTPAKTSKKASSPQAAAADGIVTSPGAASPGAAEAAETPIIEASPPTPPATAASHTPDAPAVDNAPSAAETEASADAAAAAPTQPGTEHVPTEASGGDLPTSGSTAGASATAGAAALDLSLSANQNSAATPTAPDAAQQAASDFRPVIGRIPVLDVTPALPDHLWPAKAVVGEVVEFGATAFREGHDLIGTQLLLTDPSGTTTAHRLSPGAPGLDRWEGLVRVDAEGDYTFRVRAFADDWATWQHAAEIKVPAGIDVELMFQIGAGLASLAADQPERSEDARARLSAAARTLLDDERSLEERAAVISDETVSALLADIPLASLESFSDERTLRVERRRAGVGSWYEFFPRSEGAVKNADGSWQSGTFRTAARRLEGVAAMGFDVLYLPPIHPIGHAFRKGPNNTMNPGPHDPGSPWAIGSAEGGHDAIHPDLGTVEDFQFFLAEAKKYGIEVALDFALQASPDHPWVTEHPEWFTTLPDGTIAYAENPPKKYQDIYPINFDNDPEGIRQEALRVLRHWIDLGVHIFRVDNPHTKPLDFWEWIMHEVRQTHPDIVFLAEAFTRPAMLQGLAKVGFQQSYSYFTWRNTKEELEEFFQSISHETSDFLRPNLFVNTPDILTEYLQFGGPSAYTIRAALAATAAPVWGVYSGFELFENVARPGAEENIDNEKYEYKQRDFAAAEQAGASLGLYLGLLNKIRREHPALQQLRNLTLHASDDDSILVYSKFLDGAFTEDGTTDRILVVANVDPHSVRETTVHLDTTAFGIPQGAAYEVTDLVTGDTYTWGDHNYVRLDAFSHPVHIFEAKEIRR</sequence>
<dbReference type="PANTHER" id="PTHR47786:SF2">
    <property type="entry name" value="GLYCOSYL HYDROLASE FAMILY 13 CATALYTIC DOMAIN-CONTAINING PROTEIN"/>
    <property type="match status" value="1"/>
</dbReference>
<name>A0A1T5J7M8_9MICO</name>
<dbReference type="PANTHER" id="PTHR47786">
    <property type="entry name" value="ALPHA-1,4-GLUCAN:MALTOSE-1-PHOSPHATE MALTOSYLTRANSFERASE"/>
    <property type="match status" value="1"/>
</dbReference>
<dbReference type="EMBL" id="FUZP01000001">
    <property type="protein sequence ID" value="SKC47379.1"/>
    <property type="molecule type" value="Genomic_DNA"/>
</dbReference>
<comment type="catalytic activity">
    <reaction evidence="5 6">
        <text>alpha-maltose 1-phosphate + [(1-&gt;4)-alpha-D-glucosyl](n) = [(1-&gt;4)-alpha-D-glucosyl](n+2) + phosphate</text>
        <dbReference type="Rhea" id="RHEA:42692"/>
        <dbReference type="Rhea" id="RHEA-COMP:9584"/>
        <dbReference type="Rhea" id="RHEA-COMP:10183"/>
        <dbReference type="ChEBI" id="CHEBI:15444"/>
        <dbReference type="ChEBI" id="CHEBI:43474"/>
        <dbReference type="ChEBI" id="CHEBI:63576"/>
        <dbReference type="EC" id="2.4.99.16"/>
    </reaction>
</comment>
<keyword evidence="3 6" id="KW-0808">Transferase</keyword>
<dbReference type="Pfam" id="PF21702">
    <property type="entry name" value="GLGE_C"/>
    <property type="match status" value="1"/>
</dbReference>
<evidence type="ECO:0000256" key="2">
    <source>
        <dbReference type="ARBA" id="ARBA00022676"/>
    </source>
</evidence>
<dbReference type="InterPro" id="IPR006047">
    <property type="entry name" value="GH13_cat_dom"/>
</dbReference>
<evidence type="ECO:0000256" key="6">
    <source>
        <dbReference type="HAMAP-Rule" id="MF_02124"/>
    </source>
</evidence>
<evidence type="ECO:0000256" key="1">
    <source>
        <dbReference type="ARBA" id="ARBA00011738"/>
    </source>
</evidence>
<dbReference type="GO" id="GO:0030979">
    <property type="term" value="P:alpha-glucan biosynthetic process"/>
    <property type="evidence" value="ECO:0007669"/>
    <property type="project" value="UniProtKB-UniRule"/>
</dbReference>
<dbReference type="InterPro" id="IPR013780">
    <property type="entry name" value="Glyco_hydro_b"/>
</dbReference>
<feature type="site" description="Transition state stabilizer" evidence="6">
    <location>
        <position position="624"/>
    </location>
</feature>
<dbReference type="Proteomes" id="UP000190857">
    <property type="component" value="Unassembled WGS sequence"/>
</dbReference>
<feature type="binding site" evidence="6">
    <location>
        <position position="539"/>
    </location>
    <ligand>
        <name>alpha-maltose 1-phosphate</name>
        <dbReference type="ChEBI" id="CHEBI:63576"/>
    </ligand>
</feature>
<feature type="domain" description="Glycosyl hydrolase family 13 catalytic" evidence="8">
    <location>
        <begin position="351"/>
        <end position="687"/>
    </location>
</feature>
<proteinExistence type="inferred from homology"/>
<dbReference type="Gene3D" id="3.20.20.80">
    <property type="entry name" value="Glycosidases"/>
    <property type="match status" value="1"/>
</dbReference>
<feature type="binding site" evidence="6">
    <location>
        <position position="408"/>
    </location>
    <ligand>
        <name>alpha-maltose 1-phosphate</name>
        <dbReference type="ChEBI" id="CHEBI:63576"/>
    </ligand>
</feature>
<keyword evidence="10" id="KW-1185">Reference proteome</keyword>
<dbReference type="InterPro" id="IPR021828">
    <property type="entry name" value="GlgE_dom_N/S"/>
</dbReference>
<feature type="region of interest" description="Disordered" evidence="7">
    <location>
        <begin position="1"/>
        <end position="117"/>
    </location>
</feature>
<keyword evidence="2 6" id="KW-0328">Glycosyltransferase</keyword>
<dbReference type="InterPro" id="IPR013783">
    <property type="entry name" value="Ig-like_fold"/>
</dbReference>
<dbReference type="HAMAP" id="MF_02124">
    <property type="entry name" value="GlgE"/>
    <property type="match status" value="1"/>
</dbReference>
<comment type="subunit">
    <text evidence="1 6">Homodimer.</text>
</comment>
<protein>
    <recommendedName>
        <fullName evidence="6">Alpha-1,4-glucan:maltose-1-phosphate maltosyltransferase</fullName>
        <shortName evidence="6">GMPMT</shortName>
        <ecNumber evidence="6">2.4.99.16</ecNumber>
    </recommendedName>
    <alternativeName>
        <fullName evidence="6">(1-&gt;4)-alpha-D-glucan:maltose-1-phosphate alpha-D-maltosyltransferase</fullName>
    </alternativeName>
</protein>
<feature type="binding site" evidence="6">
    <location>
        <position position="468"/>
    </location>
    <ligand>
        <name>alpha-maltose 1-phosphate</name>
        <dbReference type="ChEBI" id="CHEBI:63576"/>
    </ligand>
</feature>
<feature type="active site" description="Nucleophile" evidence="6">
    <location>
        <position position="538"/>
    </location>
</feature>
<dbReference type="SUPFAM" id="SSF51445">
    <property type="entry name" value="(Trans)glycosidases"/>
    <property type="match status" value="1"/>
</dbReference>
<feature type="active site" description="Proton donor" evidence="6">
    <location>
        <position position="567"/>
    </location>
</feature>
<feature type="binding site" evidence="6">
    <location>
        <position position="503"/>
    </location>
    <ligand>
        <name>alpha-maltose 1-phosphate</name>
        <dbReference type="ChEBI" id="CHEBI:63576"/>
    </ligand>
</feature>
<evidence type="ECO:0000256" key="3">
    <source>
        <dbReference type="ARBA" id="ARBA00022679"/>
    </source>
</evidence>
<dbReference type="InterPro" id="IPR049171">
    <property type="entry name" value="GLGE_C"/>
</dbReference>
<dbReference type="GO" id="GO:0016758">
    <property type="term" value="F:hexosyltransferase activity"/>
    <property type="evidence" value="ECO:0007669"/>
    <property type="project" value="UniProtKB-UniRule"/>
</dbReference>
<evidence type="ECO:0000313" key="9">
    <source>
        <dbReference type="EMBL" id="SKC47379.1"/>
    </source>
</evidence>
<dbReference type="SMART" id="SM00642">
    <property type="entry name" value="Aamy"/>
    <property type="match status" value="1"/>
</dbReference>
<dbReference type="InterPro" id="IPR017853">
    <property type="entry name" value="GH"/>
</dbReference>
<feature type="binding site" evidence="6">
    <location>
        <begin position="677"/>
        <end position="678"/>
    </location>
    <ligand>
        <name>alpha-maltose 1-phosphate</name>
        <dbReference type="ChEBI" id="CHEBI:63576"/>
    </ligand>
</feature>
<dbReference type="Gene3D" id="2.60.40.10">
    <property type="entry name" value="Immunoglobulins"/>
    <property type="match status" value="1"/>
</dbReference>
<dbReference type="Gene3D" id="2.60.40.1180">
    <property type="entry name" value="Golgi alpha-mannosidase II"/>
    <property type="match status" value="1"/>
</dbReference>
<comment type="function">
    <text evidence="6">Maltosyltransferase that uses maltose 1-phosphate (M1P) as the sugar donor to elongate linear or branched alpha-(1-&gt;4)-glucans. Is involved in a branched alpha-glucan biosynthetic pathway from trehalose, together with TreS, Mak and GlgB.</text>
</comment>
<accession>A0A1T5J7M8</accession>
<gene>
    <name evidence="6" type="primary">glgE</name>
    <name evidence="9" type="ORF">SAMN06309945_1307</name>
</gene>